<dbReference type="OrthoDB" id="294702at2759"/>
<gene>
    <name evidence="1" type="ORF">ASPBRDRAFT_675403</name>
</gene>
<dbReference type="EMBL" id="KV878684">
    <property type="protein sequence ID" value="OJJ72264.1"/>
    <property type="molecule type" value="Genomic_DNA"/>
</dbReference>
<dbReference type="AlphaFoldDB" id="A0A1L9UKS2"/>
<dbReference type="OMA" id="WEEWVAV"/>
<dbReference type="GeneID" id="93581404"/>
<dbReference type="STRING" id="767769.A0A1L9UKS2"/>
<dbReference type="Proteomes" id="UP000184499">
    <property type="component" value="Unassembled WGS sequence"/>
</dbReference>
<dbReference type="InterPro" id="IPR029058">
    <property type="entry name" value="AB_hydrolase_fold"/>
</dbReference>
<organism evidence="1 2">
    <name type="scientific">Aspergillus brasiliensis (strain CBS 101740 / IMI 381727 / IBT 21946)</name>
    <dbReference type="NCBI Taxonomy" id="767769"/>
    <lineage>
        <taxon>Eukaryota</taxon>
        <taxon>Fungi</taxon>
        <taxon>Dikarya</taxon>
        <taxon>Ascomycota</taxon>
        <taxon>Pezizomycotina</taxon>
        <taxon>Eurotiomycetes</taxon>
        <taxon>Eurotiomycetidae</taxon>
        <taxon>Eurotiales</taxon>
        <taxon>Aspergillaceae</taxon>
        <taxon>Aspergillus</taxon>
        <taxon>Aspergillus subgen. Circumdati</taxon>
    </lineage>
</organism>
<name>A0A1L9UKS2_ASPBC</name>
<evidence type="ECO:0008006" key="3">
    <source>
        <dbReference type="Google" id="ProtNLM"/>
    </source>
</evidence>
<reference evidence="2" key="1">
    <citation type="journal article" date="2017" name="Genome Biol.">
        <title>Comparative genomics reveals high biological diversity and specific adaptations in the industrially and medically important fungal genus Aspergillus.</title>
        <authorList>
            <person name="de Vries R.P."/>
            <person name="Riley R."/>
            <person name="Wiebenga A."/>
            <person name="Aguilar-Osorio G."/>
            <person name="Amillis S."/>
            <person name="Uchima C.A."/>
            <person name="Anderluh G."/>
            <person name="Asadollahi M."/>
            <person name="Askin M."/>
            <person name="Barry K."/>
            <person name="Battaglia E."/>
            <person name="Bayram O."/>
            <person name="Benocci T."/>
            <person name="Braus-Stromeyer S.A."/>
            <person name="Caldana C."/>
            <person name="Canovas D."/>
            <person name="Cerqueira G.C."/>
            <person name="Chen F."/>
            <person name="Chen W."/>
            <person name="Choi C."/>
            <person name="Clum A."/>
            <person name="Dos Santos R.A."/>
            <person name="Damasio A.R."/>
            <person name="Diallinas G."/>
            <person name="Emri T."/>
            <person name="Fekete E."/>
            <person name="Flipphi M."/>
            <person name="Freyberg S."/>
            <person name="Gallo A."/>
            <person name="Gournas C."/>
            <person name="Habgood R."/>
            <person name="Hainaut M."/>
            <person name="Harispe M.L."/>
            <person name="Henrissat B."/>
            <person name="Hilden K.S."/>
            <person name="Hope R."/>
            <person name="Hossain A."/>
            <person name="Karabika E."/>
            <person name="Karaffa L."/>
            <person name="Karanyi Z."/>
            <person name="Krasevec N."/>
            <person name="Kuo A."/>
            <person name="Kusch H."/>
            <person name="LaButti K."/>
            <person name="Lagendijk E.L."/>
            <person name="Lapidus A."/>
            <person name="Levasseur A."/>
            <person name="Lindquist E."/>
            <person name="Lipzen A."/>
            <person name="Logrieco A.F."/>
            <person name="MacCabe A."/>
            <person name="Maekelae M.R."/>
            <person name="Malavazi I."/>
            <person name="Melin P."/>
            <person name="Meyer V."/>
            <person name="Mielnichuk N."/>
            <person name="Miskei M."/>
            <person name="Molnar A.P."/>
            <person name="Mule G."/>
            <person name="Ngan C.Y."/>
            <person name="Orejas M."/>
            <person name="Orosz E."/>
            <person name="Ouedraogo J.P."/>
            <person name="Overkamp K.M."/>
            <person name="Park H.-S."/>
            <person name="Perrone G."/>
            <person name="Piumi F."/>
            <person name="Punt P.J."/>
            <person name="Ram A.F."/>
            <person name="Ramon A."/>
            <person name="Rauscher S."/>
            <person name="Record E."/>
            <person name="Riano-Pachon D.M."/>
            <person name="Robert V."/>
            <person name="Roehrig J."/>
            <person name="Ruller R."/>
            <person name="Salamov A."/>
            <person name="Salih N.S."/>
            <person name="Samson R.A."/>
            <person name="Sandor E."/>
            <person name="Sanguinetti M."/>
            <person name="Schuetze T."/>
            <person name="Sepcic K."/>
            <person name="Shelest E."/>
            <person name="Sherlock G."/>
            <person name="Sophianopoulou V."/>
            <person name="Squina F.M."/>
            <person name="Sun H."/>
            <person name="Susca A."/>
            <person name="Todd R.B."/>
            <person name="Tsang A."/>
            <person name="Unkles S.E."/>
            <person name="van de Wiele N."/>
            <person name="van Rossen-Uffink D."/>
            <person name="Oliveira J.V."/>
            <person name="Vesth T.C."/>
            <person name="Visser J."/>
            <person name="Yu J.-H."/>
            <person name="Zhou M."/>
            <person name="Andersen M.R."/>
            <person name="Archer D.B."/>
            <person name="Baker S.E."/>
            <person name="Benoit I."/>
            <person name="Brakhage A.A."/>
            <person name="Braus G.H."/>
            <person name="Fischer R."/>
            <person name="Frisvad J.C."/>
            <person name="Goldman G.H."/>
            <person name="Houbraken J."/>
            <person name="Oakley B."/>
            <person name="Pocsi I."/>
            <person name="Scazzocchio C."/>
            <person name="Seiboth B."/>
            <person name="vanKuyk P.A."/>
            <person name="Wortman J."/>
            <person name="Dyer P.S."/>
            <person name="Grigoriev I.V."/>
        </authorList>
    </citation>
    <scope>NUCLEOTIDE SEQUENCE [LARGE SCALE GENOMIC DNA]</scope>
    <source>
        <strain evidence="2">CBS 101740 / IMI 381727 / IBT 21946</strain>
    </source>
</reference>
<sequence length="145" mass="16230">MPLTSSPWLSGQRAGFVSLGSHCLYLSADEPQRSIIQGRLQPAVIIEAGLGSGLSEWVAVSRLIAQRARVYSYDRAGYRRSEPSPNPQYTAINRNRELATLLEVAEIEPTVRPSRPFLRRGARSWLPTPISRQGSWHCSSRLRTE</sequence>
<evidence type="ECO:0000313" key="1">
    <source>
        <dbReference type="EMBL" id="OJJ72264.1"/>
    </source>
</evidence>
<keyword evidence="2" id="KW-1185">Reference proteome</keyword>
<dbReference type="SUPFAM" id="SSF53474">
    <property type="entry name" value="alpha/beta-Hydrolases"/>
    <property type="match status" value="1"/>
</dbReference>
<dbReference type="VEuPathDB" id="FungiDB:ASPBRDRAFT_675403"/>
<dbReference type="Gene3D" id="3.40.50.1820">
    <property type="entry name" value="alpha/beta hydrolase"/>
    <property type="match status" value="1"/>
</dbReference>
<accession>A0A1L9UKS2</accession>
<proteinExistence type="predicted"/>
<dbReference type="RefSeq" id="XP_067479512.1">
    <property type="nucleotide sequence ID" value="XM_067628916.1"/>
</dbReference>
<evidence type="ECO:0000313" key="2">
    <source>
        <dbReference type="Proteomes" id="UP000184499"/>
    </source>
</evidence>
<protein>
    <recommendedName>
        <fullName evidence="3">AB hydrolase-1 domain-containing protein</fullName>
    </recommendedName>
</protein>